<dbReference type="EMBL" id="JAAAHW010001493">
    <property type="protein sequence ID" value="KAF9994780.1"/>
    <property type="molecule type" value="Genomic_DNA"/>
</dbReference>
<keyword evidence="6" id="KW-0256">Endoplasmic reticulum</keyword>
<comment type="caution">
    <text evidence="11">The sequence shown here is derived from an EMBL/GenBank/DDBJ whole genome shotgun (WGS) entry which is preliminary data.</text>
</comment>
<evidence type="ECO:0000256" key="1">
    <source>
        <dbReference type="ARBA" id="ARBA00004389"/>
    </source>
</evidence>
<comment type="subcellular location">
    <subcellularLocation>
        <location evidence="1">Endoplasmic reticulum membrane</location>
        <topology evidence="1">Single-pass membrane protein</topology>
    </subcellularLocation>
</comment>
<evidence type="ECO:0000256" key="4">
    <source>
        <dbReference type="ARBA" id="ARBA00022692"/>
    </source>
</evidence>
<proteinExistence type="predicted"/>
<keyword evidence="12" id="KW-1185">Reference proteome</keyword>
<evidence type="ECO:0000256" key="3">
    <source>
        <dbReference type="ARBA" id="ARBA00022574"/>
    </source>
</evidence>
<dbReference type="GO" id="GO:0003400">
    <property type="term" value="P:regulation of COPII vesicle coating"/>
    <property type="evidence" value="ECO:0007669"/>
    <property type="project" value="TreeGrafter"/>
</dbReference>
<dbReference type="GO" id="GO:0005789">
    <property type="term" value="C:endoplasmic reticulum membrane"/>
    <property type="evidence" value="ECO:0007669"/>
    <property type="project" value="UniProtKB-SubCell"/>
</dbReference>
<organism evidence="11 12">
    <name type="scientific">Modicella reniformis</name>
    <dbReference type="NCBI Taxonomy" id="1440133"/>
    <lineage>
        <taxon>Eukaryota</taxon>
        <taxon>Fungi</taxon>
        <taxon>Fungi incertae sedis</taxon>
        <taxon>Mucoromycota</taxon>
        <taxon>Mortierellomycotina</taxon>
        <taxon>Mortierellomycetes</taxon>
        <taxon>Mortierellales</taxon>
        <taxon>Mortierellaceae</taxon>
        <taxon>Modicella</taxon>
    </lineage>
</organism>
<dbReference type="AlphaFoldDB" id="A0A9P6SS65"/>
<dbReference type="Gene3D" id="2.130.10.10">
    <property type="entry name" value="YVTN repeat-like/Quinoprotein amine dehydrogenase"/>
    <property type="match status" value="1"/>
</dbReference>
<keyword evidence="9" id="KW-1133">Transmembrane helix</keyword>
<dbReference type="PANTHER" id="PTHR23284:SF0">
    <property type="entry name" value="PROLACTIN REGULATORY ELEMENT-BINDING PROTEIN"/>
    <property type="match status" value="1"/>
</dbReference>
<evidence type="ECO:0000256" key="10">
    <source>
        <dbReference type="ARBA" id="ARBA00023136"/>
    </source>
</evidence>
<reference evidence="11" key="1">
    <citation type="journal article" date="2020" name="Fungal Divers.">
        <title>Resolving the Mortierellaceae phylogeny through synthesis of multi-gene phylogenetics and phylogenomics.</title>
        <authorList>
            <person name="Vandepol N."/>
            <person name="Liber J."/>
            <person name="Desiro A."/>
            <person name="Na H."/>
            <person name="Kennedy M."/>
            <person name="Barry K."/>
            <person name="Grigoriev I.V."/>
            <person name="Miller A.N."/>
            <person name="O'Donnell K."/>
            <person name="Stajich J.E."/>
            <person name="Bonito G."/>
        </authorList>
    </citation>
    <scope>NUCLEOTIDE SEQUENCE</scope>
    <source>
        <strain evidence="11">MES-2147</strain>
    </source>
</reference>
<evidence type="ECO:0008006" key="13">
    <source>
        <dbReference type="Google" id="ProtNLM"/>
    </source>
</evidence>
<dbReference type="PANTHER" id="PTHR23284">
    <property type="entry name" value="PROLACTIN REGULATORY ELEMENT BINDING PROTEIN"/>
    <property type="match status" value="1"/>
</dbReference>
<evidence type="ECO:0000256" key="9">
    <source>
        <dbReference type="ARBA" id="ARBA00022989"/>
    </source>
</evidence>
<dbReference type="GO" id="GO:0015031">
    <property type="term" value="P:protein transport"/>
    <property type="evidence" value="ECO:0007669"/>
    <property type="project" value="UniProtKB-KW"/>
</dbReference>
<dbReference type="InterPro" id="IPR015943">
    <property type="entry name" value="WD40/YVTN_repeat-like_dom_sf"/>
</dbReference>
<evidence type="ECO:0000313" key="11">
    <source>
        <dbReference type="EMBL" id="KAF9994780.1"/>
    </source>
</evidence>
<dbReference type="OrthoDB" id="2013972at2759"/>
<keyword evidence="3" id="KW-0853">WD repeat</keyword>
<dbReference type="GO" id="GO:0006888">
    <property type="term" value="P:endoplasmic reticulum to Golgi vesicle-mediated transport"/>
    <property type="evidence" value="ECO:0007669"/>
    <property type="project" value="TreeGrafter"/>
</dbReference>
<keyword evidence="8" id="KW-0653">Protein transport</keyword>
<evidence type="ECO:0000256" key="7">
    <source>
        <dbReference type="ARBA" id="ARBA00022892"/>
    </source>
</evidence>
<evidence type="ECO:0000313" key="12">
    <source>
        <dbReference type="Proteomes" id="UP000749646"/>
    </source>
</evidence>
<evidence type="ECO:0000256" key="8">
    <source>
        <dbReference type="ARBA" id="ARBA00022927"/>
    </source>
</evidence>
<dbReference type="Proteomes" id="UP000749646">
    <property type="component" value="Unassembled WGS sequence"/>
</dbReference>
<gene>
    <name evidence="11" type="ORF">BGZ65_009578</name>
</gene>
<name>A0A9P6SS65_9FUNG</name>
<evidence type="ECO:0000256" key="5">
    <source>
        <dbReference type="ARBA" id="ARBA00022737"/>
    </source>
</evidence>
<accession>A0A9P6SS65</accession>
<keyword evidence="10" id="KW-0472">Membrane</keyword>
<keyword evidence="5" id="KW-0677">Repeat</keyword>
<dbReference type="GO" id="GO:0005085">
    <property type="term" value="F:guanyl-nucleotide exchange factor activity"/>
    <property type="evidence" value="ECO:0007669"/>
    <property type="project" value="InterPro"/>
</dbReference>
<keyword evidence="7" id="KW-0931">ER-Golgi transport</keyword>
<feature type="non-terminal residue" evidence="11">
    <location>
        <position position="1"/>
    </location>
</feature>
<keyword evidence="4" id="KW-0812">Transmembrane</keyword>
<keyword evidence="2" id="KW-0813">Transport</keyword>
<sequence>MSNFSYSVNVPIYCVGFTRDDKLILAGGGGAGRSGVLNKICIYHVDPTKKTLSLAGEKKLSRDEDAPMSIALHPT</sequence>
<evidence type="ECO:0000256" key="6">
    <source>
        <dbReference type="ARBA" id="ARBA00022824"/>
    </source>
</evidence>
<protein>
    <recommendedName>
        <fullName evidence="13">Prolactin regulatory element-binding protein</fullName>
    </recommendedName>
</protein>
<evidence type="ECO:0000256" key="2">
    <source>
        <dbReference type="ARBA" id="ARBA00022448"/>
    </source>
</evidence>
<dbReference type="InterPro" id="IPR045260">
    <property type="entry name" value="Sec12-like"/>
</dbReference>